<keyword evidence="2" id="KW-1208">Phospholipid metabolism</keyword>
<dbReference type="PANTHER" id="PTHR22603:SF93">
    <property type="entry name" value="RE24176P"/>
    <property type="match status" value="1"/>
</dbReference>
<evidence type="ECO:0000313" key="5">
    <source>
        <dbReference type="EMBL" id="CAD7657920.1"/>
    </source>
</evidence>
<organism evidence="5">
    <name type="scientific">Oppiella nova</name>
    <dbReference type="NCBI Taxonomy" id="334625"/>
    <lineage>
        <taxon>Eukaryota</taxon>
        <taxon>Metazoa</taxon>
        <taxon>Ecdysozoa</taxon>
        <taxon>Arthropoda</taxon>
        <taxon>Chelicerata</taxon>
        <taxon>Arachnida</taxon>
        <taxon>Acari</taxon>
        <taxon>Acariformes</taxon>
        <taxon>Sarcoptiformes</taxon>
        <taxon>Oribatida</taxon>
        <taxon>Brachypylina</taxon>
        <taxon>Oppioidea</taxon>
        <taxon>Oppiidae</taxon>
        <taxon>Oppiella</taxon>
    </lineage>
</organism>
<proteinExistence type="inferred from homology"/>
<dbReference type="EMBL" id="OC928754">
    <property type="protein sequence ID" value="CAD7657920.1"/>
    <property type="molecule type" value="Genomic_DNA"/>
</dbReference>
<evidence type="ECO:0000256" key="3">
    <source>
        <dbReference type="ARBA" id="ARBA00038211"/>
    </source>
</evidence>
<keyword evidence="1" id="KW-0594">Phospholipid biosynthesis</keyword>
<evidence type="ECO:0000256" key="1">
    <source>
        <dbReference type="ARBA" id="ARBA00023209"/>
    </source>
</evidence>
<dbReference type="GO" id="GO:0005737">
    <property type="term" value="C:cytoplasm"/>
    <property type="evidence" value="ECO:0007669"/>
    <property type="project" value="TreeGrafter"/>
</dbReference>
<protein>
    <recommendedName>
        <fullName evidence="4">Aminoglycoside phosphotransferase domain-containing protein</fullName>
    </recommendedName>
</protein>
<dbReference type="InterPro" id="IPR011009">
    <property type="entry name" value="Kinase-like_dom_sf"/>
</dbReference>
<reference evidence="5" key="1">
    <citation type="submission" date="2020-11" db="EMBL/GenBank/DDBJ databases">
        <authorList>
            <person name="Tran Van P."/>
        </authorList>
    </citation>
    <scope>NUCLEOTIDE SEQUENCE</scope>
</reference>
<dbReference type="GO" id="GO:0006646">
    <property type="term" value="P:phosphatidylethanolamine biosynthetic process"/>
    <property type="evidence" value="ECO:0007669"/>
    <property type="project" value="TreeGrafter"/>
</dbReference>
<keyword evidence="1" id="KW-0443">Lipid metabolism</keyword>
<dbReference type="AlphaFoldDB" id="A0A7R9MEV7"/>
<sequence>MMLLLRRHMKIQAFIEHLSGRDIGFYCYDLFPMNNYEFFTYLLVSNKMSANTSKDVKTVENDYTMIQRGSTPPNIKQKCHSLCGLYLGGVWTEVSIDDIEVKRLSGGFSNQLYYCGVNEDHRCDDTDVPQEVVIILYQEKLFKNVSTDGSNRLKDTVVALMMSEHNLGPKVYGISNGGQIMSYHKHKNFRTEDQNNPKLVTELAQKLAKMHAMSVPIRKSGNSFFDVIFDLNNEALDKFDLKSLIDECDCKTLKAYDMRQELEWLKRIITETDSPIAFSHIDFRGSNIMVTESDGIVIITETDSPIAFSHIDFRGSNIMVTESDGIVFCDFEHSSYNYRGYDFGSLFMEWGRGMSQFAPKTPFPSDQNIMPFIECYIEESVKLLGEGFRRDDRNSCEHILKEVKVFSIEPFIPGVEFDKKRTMTSADFWFKLYIDLKDTLIRDKLIVK</sequence>
<dbReference type="PANTHER" id="PTHR22603">
    <property type="entry name" value="CHOLINE/ETHANOALAMINE KINASE"/>
    <property type="match status" value="1"/>
</dbReference>
<evidence type="ECO:0000313" key="6">
    <source>
        <dbReference type="Proteomes" id="UP000728032"/>
    </source>
</evidence>
<dbReference type="GO" id="GO:0004305">
    <property type="term" value="F:ethanolamine kinase activity"/>
    <property type="evidence" value="ECO:0007669"/>
    <property type="project" value="TreeGrafter"/>
</dbReference>
<dbReference type="Gene3D" id="3.30.200.20">
    <property type="entry name" value="Phosphorylase Kinase, domain 1"/>
    <property type="match status" value="1"/>
</dbReference>
<gene>
    <name evidence="5" type="ORF">ONB1V03_LOCUS14545</name>
</gene>
<dbReference type="GO" id="GO:0004103">
    <property type="term" value="F:choline kinase activity"/>
    <property type="evidence" value="ECO:0007669"/>
    <property type="project" value="TreeGrafter"/>
</dbReference>
<name>A0A7R9MEV7_9ACAR</name>
<dbReference type="Pfam" id="PF01633">
    <property type="entry name" value="Choline_kinase"/>
    <property type="match status" value="1"/>
</dbReference>
<dbReference type="Pfam" id="PF01636">
    <property type="entry name" value="APH"/>
    <property type="match status" value="1"/>
</dbReference>
<evidence type="ECO:0000256" key="2">
    <source>
        <dbReference type="ARBA" id="ARBA00023264"/>
    </source>
</evidence>
<keyword evidence="6" id="KW-1185">Reference proteome</keyword>
<comment type="similarity">
    <text evidence="3">Belongs to the choline/ethanolamine kinase family.</text>
</comment>
<feature type="domain" description="Aminoglycoside phosphotransferase" evidence="4">
    <location>
        <begin position="304"/>
        <end position="352"/>
    </location>
</feature>
<dbReference type="InterPro" id="IPR002575">
    <property type="entry name" value="Aminoglycoside_PTrfase"/>
</dbReference>
<dbReference type="OrthoDB" id="3649325at2759"/>
<evidence type="ECO:0000259" key="4">
    <source>
        <dbReference type="Pfam" id="PF01636"/>
    </source>
</evidence>
<dbReference type="SUPFAM" id="SSF56112">
    <property type="entry name" value="Protein kinase-like (PK-like)"/>
    <property type="match status" value="2"/>
</dbReference>
<dbReference type="Gene3D" id="3.90.1200.10">
    <property type="match status" value="1"/>
</dbReference>
<keyword evidence="1" id="KW-0444">Lipid biosynthesis</keyword>
<dbReference type="Proteomes" id="UP000728032">
    <property type="component" value="Unassembled WGS sequence"/>
</dbReference>
<accession>A0A7R9MEV7</accession>
<dbReference type="EMBL" id="CAJPVJ010013929">
    <property type="protein sequence ID" value="CAG2175106.1"/>
    <property type="molecule type" value="Genomic_DNA"/>
</dbReference>